<evidence type="ECO:0000313" key="2">
    <source>
        <dbReference type="Proteomes" id="UP001359559"/>
    </source>
</evidence>
<organism evidence="1 2">
    <name type="scientific">Clitoria ternatea</name>
    <name type="common">Butterfly pea</name>
    <dbReference type="NCBI Taxonomy" id="43366"/>
    <lineage>
        <taxon>Eukaryota</taxon>
        <taxon>Viridiplantae</taxon>
        <taxon>Streptophyta</taxon>
        <taxon>Embryophyta</taxon>
        <taxon>Tracheophyta</taxon>
        <taxon>Spermatophyta</taxon>
        <taxon>Magnoliopsida</taxon>
        <taxon>eudicotyledons</taxon>
        <taxon>Gunneridae</taxon>
        <taxon>Pentapetalae</taxon>
        <taxon>rosids</taxon>
        <taxon>fabids</taxon>
        <taxon>Fabales</taxon>
        <taxon>Fabaceae</taxon>
        <taxon>Papilionoideae</taxon>
        <taxon>50 kb inversion clade</taxon>
        <taxon>NPAAA clade</taxon>
        <taxon>indigoferoid/millettioid clade</taxon>
        <taxon>Phaseoleae</taxon>
        <taxon>Clitoria</taxon>
    </lineage>
</organism>
<proteinExistence type="predicted"/>
<comment type="caution">
    <text evidence="1">The sequence shown here is derived from an EMBL/GenBank/DDBJ whole genome shotgun (WGS) entry which is preliminary data.</text>
</comment>
<protein>
    <submittedName>
        <fullName evidence="1">Uncharacterized protein</fullName>
    </submittedName>
</protein>
<gene>
    <name evidence="1" type="ORF">RJT34_05943</name>
</gene>
<accession>A0AAN9PTA3</accession>
<dbReference type="EMBL" id="JAYKXN010000002">
    <property type="protein sequence ID" value="KAK7309317.1"/>
    <property type="molecule type" value="Genomic_DNA"/>
</dbReference>
<reference evidence="1 2" key="1">
    <citation type="submission" date="2024-01" db="EMBL/GenBank/DDBJ databases">
        <title>The genomes of 5 underutilized Papilionoideae crops provide insights into root nodulation and disease resistance.</title>
        <authorList>
            <person name="Yuan L."/>
        </authorList>
    </citation>
    <scope>NUCLEOTIDE SEQUENCE [LARGE SCALE GENOMIC DNA]</scope>
    <source>
        <strain evidence="1">LY-2023</strain>
        <tissue evidence="1">Leaf</tissue>
    </source>
</reference>
<name>A0AAN9PTA3_CLITE</name>
<evidence type="ECO:0000313" key="1">
    <source>
        <dbReference type="EMBL" id="KAK7309317.1"/>
    </source>
</evidence>
<sequence length="91" mass="9909">METSTEGGVEVVVGGKGELMVVEEKEGTVVLMALNKKEEEEEEKNQKRGGFITALQTPPCPSLFSAMLLPLQFKALISDPFPFCVCSLWCG</sequence>
<keyword evidence="2" id="KW-1185">Reference proteome</keyword>
<dbReference type="Proteomes" id="UP001359559">
    <property type="component" value="Unassembled WGS sequence"/>
</dbReference>
<dbReference type="AlphaFoldDB" id="A0AAN9PTA3"/>